<reference evidence="2 4" key="2">
    <citation type="journal article" date="2015" name="Genome Announc.">
        <title>Expanding the biotechnology potential of lactobacilli through comparative genomics of 213 strains and associated genera.</title>
        <authorList>
            <person name="Sun Z."/>
            <person name="Harris H.M."/>
            <person name="McCann A."/>
            <person name="Guo C."/>
            <person name="Argimon S."/>
            <person name="Zhang W."/>
            <person name="Yang X."/>
            <person name="Jeffery I.B."/>
            <person name="Cooney J.C."/>
            <person name="Kagawa T.F."/>
            <person name="Liu W."/>
            <person name="Song Y."/>
            <person name="Salvetti E."/>
            <person name="Wrobel A."/>
            <person name="Rasinkangas P."/>
            <person name="Parkhill J."/>
            <person name="Rea M.C."/>
            <person name="O'Sullivan O."/>
            <person name="Ritari J."/>
            <person name="Douillard F.P."/>
            <person name="Paul Ross R."/>
            <person name="Yang R."/>
            <person name="Briner A.E."/>
            <person name="Felis G.E."/>
            <person name="de Vos W.M."/>
            <person name="Barrangou R."/>
            <person name="Klaenhammer T.R."/>
            <person name="Caufield P.W."/>
            <person name="Cui Y."/>
            <person name="Zhang H."/>
            <person name="O'Toole P.W."/>
        </authorList>
    </citation>
    <scope>NUCLEOTIDE SEQUENCE [LARGE SCALE GENOMIC DNA]</scope>
    <source>
        <strain evidence="2 4">DSM 16041</strain>
    </source>
</reference>
<dbReference type="Proteomes" id="UP000051883">
    <property type="component" value="Unassembled WGS sequence"/>
</dbReference>
<accession>C8P4R3</accession>
<keyword evidence="4" id="KW-1185">Reference proteome</keyword>
<dbReference type="eggNOG" id="ENOG5033QB2">
    <property type="taxonomic scope" value="Bacteria"/>
</dbReference>
<dbReference type="HOGENOM" id="CLU_2538195_0_0_9"/>
<evidence type="ECO:0000313" key="3">
    <source>
        <dbReference type="Proteomes" id="UP000003675"/>
    </source>
</evidence>
<dbReference type="STRING" id="525309.HMPREF0494_0307"/>
<comment type="caution">
    <text evidence="1">The sequence shown here is derived from an EMBL/GenBank/DDBJ whole genome shotgun (WGS) entry which is preliminary data.</text>
</comment>
<dbReference type="RefSeq" id="WP_007123615.1">
    <property type="nucleotide sequence ID" value="NZ_AZDK01000007.1"/>
</dbReference>
<sequence>MANLAAVFPREPNLNIQDGIIYYDSQTGINLNGDRDLPYGGYLGVAFLSNFTYAFFSPAPANINLYRSAACGTTSSAQPCKPS</sequence>
<dbReference type="Proteomes" id="UP000003675">
    <property type="component" value="Unassembled WGS sequence"/>
</dbReference>
<dbReference type="EMBL" id="AZDK01000007">
    <property type="protein sequence ID" value="KRK60183.1"/>
    <property type="molecule type" value="Genomic_DNA"/>
</dbReference>
<protein>
    <submittedName>
        <fullName evidence="1">Uncharacterized protein</fullName>
    </submittedName>
</protein>
<name>C8P4R3_9LACO</name>
<dbReference type="EMBL" id="ACLL01000009">
    <property type="protein sequence ID" value="EEW54507.1"/>
    <property type="molecule type" value="Genomic_DNA"/>
</dbReference>
<gene>
    <name evidence="2" type="ORF">FC31_GL001972</name>
    <name evidence="1" type="ORF">HMPREF0494_0307</name>
</gene>
<dbReference type="AlphaFoldDB" id="C8P4R3"/>
<evidence type="ECO:0000313" key="1">
    <source>
        <dbReference type="EMBL" id="EEW54507.1"/>
    </source>
</evidence>
<organism evidence="1 3">
    <name type="scientific">Limosilactobacillus antri DSM 16041</name>
    <dbReference type="NCBI Taxonomy" id="525309"/>
    <lineage>
        <taxon>Bacteria</taxon>
        <taxon>Bacillati</taxon>
        <taxon>Bacillota</taxon>
        <taxon>Bacilli</taxon>
        <taxon>Lactobacillales</taxon>
        <taxon>Lactobacillaceae</taxon>
        <taxon>Limosilactobacillus</taxon>
    </lineage>
</organism>
<proteinExistence type="predicted"/>
<dbReference type="PATRIC" id="fig|525309.8.peg.2044"/>
<reference evidence="1 3" key="1">
    <citation type="submission" date="2009-09" db="EMBL/GenBank/DDBJ databases">
        <authorList>
            <person name="Qin X."/>
            <person name="Bachman B."/>
            <person name="Battles P."/>
            <person name="Bell A."/>
            <person name="Bess C."/>
            <person name="Bickham C."/>
            <person name="Chaboub L."/>
            <person name="Chen D."/>
            <person name="Coyle M."/>
            <person name="Deiros D.R."/>
            <person name="Dinh H."/>
            <person name="Forbes L."/>
            <person name="Fowler G."/>
            <person name="Francisco L."/>
            <person name="Fu Q."/>
            <person name="Gubbala S."/>
            <person name="Hale W."/>
            <person name="Han Y."/>
            <person name="Hemphill L."/>
            <person name="Highlander S.K."/>
            <person name="Hirani K."/>
            <person name="Hogues M."/>
            <person name="Jackson L."/>
            <person name="Jakkamsetti A."/>
            <person name="Javaid M."/>
            <person name="Jiang H."/>
            <person name="Korchina V."/>
            <person name="Kovar C."/>
            <person name="Lara F."/>
            <person name="Lee S."/>
            <person name="Mata R."/>
            <person name="Mathew T."/>
            <person name="Moen C."/>
            <person name="Morales K."/>
            <person name="Munidasa M."/>
            <person name="Nazareth L."/>
            <person name="Ngo R."/>
            <person name="Nguyen L."/>
            <person name="Okwuonu G."/>
            <person name="Ongeri F."/>
            <person name="Patil S."/>
            <person name="Petrosino J."/>
            <person name="Pham C."/>
            <person name="Pham P."/>
            <person name="Pu L.-L."/>
            <person name="Puazo M."/>
            <person name="Raj R."/>
            <person name="Reid J."/>
            <person name="Rouhana J."/>
            <person name="Saada N."/>
            <person name="Shang Y."/>
            <person name="Simmons D."/>
            <person name="Thornton R."/>
            <person name="Warren J."/>
            <person name="Weissenberger G."/>
            <person name="Zhang J."/>
            <person name="Zhang L."/>
            <person name="Zhou C."/>
            <person name="Zhu D."/>
            <person name="Muzny D."/>
            <person name="Worley K."/>
            <person name="Gibbs R."/>
        </authorList>
    </citation>
    <scope>NUCLEOTIDE SEQUENCE [LARGE SCALE GENOMIC DNA]</scope>
    <source>
        <strain evidence="1 3">DSM 16041</strain>
    </source>
</reference>
<evidence type="ECO:0000313" key="2">
    <source>
        <dbReference type="EMBL" id="KRK60183.1"/>
    </source>
</evidence>
<evidence type="ECO:0000313" key="4">
    <source>
        <dbReference type="Proteomes" id="UP000051883"/>
    </source>
</evidence>